<dbReference type="EMBL" id="QSDG01000026">
    <property type="protein sequence ID" value="RGY65022.1"/>
    <property type="molecule type" value="Genomic_DNA"/>
</dbReference>
<dbReference type="AlphaFoldDB" id="A0A413JT00"/>
<evidence type="ECO:0000313" key="2">
    <source>
        <dbReference type="Proteomes" id="UP000284614"/>
    </source>
</evidence>
<organism evidence="1 2">
    <name type="scientific">Bacteroides fragilis</name>
    <dbReference type="NCBI Taxonomy" id="817"/>
    <lineage>
        <taxon>Bacteria</taxon>
        <taxon>Pseudomonadati</taxon>
        <taxon>Bacteroidota</taxon>
        <taxon>Bacteroidia</taxon>
        <taxon>Bacteroidales</taxon>
        <taxon>Bacteroidaceae</taxon>
        <taxon>Bacteroides</taxon>
    </lineage>
</organism>
<protein>
    <submittedName>
        <fullName evidence="1">Uncharacterized protein</fullName>
    </submittedName>
</protein>
<accession>A0A413JT00</accession>
<evidence type="ECO:0000313" key="1">
    <source>
        <dbReference type="EMBL" id="RGY65022.1"/>
    </source>
</evidence>
<proteinExistence type="predicted"/>
<comment type="caution">
    <text evidence="1">The sequence shown here is derived from an EMBL/GenBank/DDBJ whole genome shotgun (WGS) entry which is preliminary data.</text>
</comment>
<gene>
    <name evidence="1" type="ORF">DXA27_20695</name>
</gene>
<reference evidence="1 2" key="1">
    <citation type="submission" date="2018-08" db="EMBL/GenBank/DDBJ databases">
        <title>A genome reference for cultivated species of the human gut microbiota.</title>
        <authorList>
            <person name="Zou Y."/>
            <person name="Xue W."/>
            <person name="Luo G."/>
        </authorList>
    </citation>
    <scope>NUCLEOTIDE SEQUENCE [LARGE SCALE GENOMIC DNA]</scope>
    <source>
        <strain evidence="1 2">OF01-1</strain>
    </source>
</reference>
<name>A0A413JT00_BACFG</name>
<dbReference type="Proteomes" id="UP000284614">
    <property type="component" value="Unassembled WGS sequence"/>
</dbReference>
<sequence>MKKQRKECKYVAHLEYSSFFIRSGASYTLFPYKELTPICKHRHQKDTESQNSLTSPFHIRVKAEETEHSKKLFLQEIRAFGTEEV</sequence>